<sequence length="90" mass="9868">MLIILRLSNVSLSGSIHSVSSNMVYLRQRVLSPVVCYVFSYALALSSSVPVTFSLFSGRSSLSLSHPSGWRTLAHIDATLYIIVLGKFTF</sequence>
<gene>
    <name evidence="2" type="ORF">AYBTSS11_LOCUS9109</name>
</gene>
<keyword evidence="3" id="KW-1185">Reference proteome</keyword>
<dbReference type="Proteomes" id="UP001189624">
    <property type="component" value="Chromosome 3"/>
</dbReference>
<evidence type="ECO:0000313" key="3">
    <source>
        <dbReference type="Proteomes" id="UP001189624"/>
    </source>
</evidence>
<proteinExistence type="predicted"/>
<accession>A0AA86S4U4</accession>
<organism evidence="2 3">
    <name type="scientific">Sphenostylis stenocarpa</name>
    <dbReference type="NCBI Taxonomy" id="92480"/>
    <lineage>
        <taxon>Eukaryota</taxon>
        <taxon>Viridiplantae</taxon>
        <taxon>Streptophyta</taxon>
        <taxon>Embryophyta</taxon>
        <taxon>Tracheophyta</taxon>
        <taxon>Spermatophyta</taxon>
        <taxon>Magnoliopsida</taxon>
        <taxon>eudicotyledons</taxon>
        <taxon>Gunneridae</taxon>
        <taxon>Pentapetalae</taxon>
        <taxon>rosids</taxon>
        <taxon>fabids</taxon>
        <taxon>Fabales</taxon>
        <taxon>Fabaceae</taxon>
        <taxon>Papilionoideae</taxon>
        <taxon>50 kb inversion clade</taxon>
        <taxon>NPAAA clade</taxon>
        <taxon>indigoferoid/millettioid clade</taxon>
        <taxon>Phaseoleae</taxon>
        <taxon>Sphenostylis</taxon>
    </lineage>
</organism>
<protein>
    <submittedName>
        <fullName evidence="2">Uncharacterized protein</fullName>
    </submittedName>
</protein>
<dbReference type="EMBL" id="OY731400">
    <property type="protein sequence ID" value="CAJ1939403.1"/>
    <property type="molecule type" value="Genomic_DNA"/>
</dbReference>
<dbReference type="AlphaFoldDB" id="A0AA86S4U4"/>
<reference evidence="2" key="1">
    <citation type="submission" date="2023-10" db="EMBL/GenBank/DDBJ databases">
        <authorList>
            <person name="Domelevo Entfellner J.-B."/>
        </authorList>
    </citation>
    <scope>NUCLEOTIDE SEQUENCE</scope>
</reference>
<keyword evidence="1" id="KW-1133">Transmembrane helix</keyword>
<evidence type="ECO:0000313" key="2">
    <source>
        <dbReference type="EMBL" id="CAJ1939403.1"/>
    </source>
</evidence>
<keyword evidence="1" id="KW-0812">Transmembrane</keyword>
<keyword evidence="1" id="KW-0472">Membrane</keyword>
<dbReference type="Gramene" id="rna-AYBTSS11_LOCUS9109">
    <property type="protein sequence ID" value="CAJ1939403.1"/>
    <property type="gene ID" value="gene-AYBTSS11_LOCUS9109"/>
</dbReference>
<name>A0AA86S4U4_9FABA</name>
<feature type="transmembrane region" description="Helical" evidence="1">
    <location>
        <begin position="30"/>
        <end position="56"/>
    </location>
</feature>
<evidence type="ECO:0000256" key="1">
    <source>
        <dbReference type="SAM" id="Phobius"/>
    </source>
</evidence>